<feature type="domain" description="SnoaL-like" evidence="1">
    <location>
        <begin position="11"/>
        <end position="90"/>
    </location>
</feature>
<keyword evidence="5" id="KW-1185">Reference proteome</keyword>
<evidence type="ECO:0000313" key="3">
    <source>
        <dbReference type="EMBL" id="CAF4109718.1"/>
    </source>
</evidence>
<name>A0A816RVP7_9BILA</name>
<evidence type="ECO:0000313" key="2">
    <source>
        <dbReference type="EMBL" id="CAF2077591.1"/>
    </source>
</evidence>
<evidence type="ECO:0000259" key="1">
    <source>
        <dbReference type="Pfam" id="PF12680"/>
    </source>
</evidence>
<evidence type="ECO:0000313" key="4">
    <source>
        <dbReference type="Proteomes" id="UP000663856"/>
    </source>
</evidence>
<sequence length="121" mass="14051">MITNEFASAFVTDWIESWNTHNIKKIMAHYADSVSFTSPFIMELKHDPTGAISNRNDLEAYFVQALTKFNDLYFELIDIYLSINSIIIQYKSVNNMIAAEYMELNENGKIVRVTAHYSKRN</sequence>
<comment type="caution">
    <text evidence="2">The sequence shown here is derived from an EMBL/GenBank/DDBJ whole genome shotgun (WGS) entry which is preliminary data.</text>
</comment>
<dbReference type="Pfam" id="PF12680">
    <property type="entry name" value="SnoaL_2"/>
    <property type="match status" value="1"/>
</dbReference>
<gene>
    <name evidence="3" type="ORF">OVN521_LOCUS21357</name>
    <name evidence="2" type="ORF">WKI299_LOCUS15459</name>
</gene>
<dbReference type="SUPFAM" id="SSF54427">
    <property type="entry name" value="NTF2-like"/>
    <property type="match status" value="1"/>
</dbReference>
<dbReference type="InterPro" id="IPR032710">
    <property type="entry name" value="NTF2-like_dom_sf"/>
</dbReference>
<dbReference type="Proteomes" id="UP000663856">
    <property type="component" value="Unassembled WGS sequence"/>
</dbReference>
<dbReference type="Proteomes" id="UP000663866">
    <property type="component" value="Unassembled WGS sequence"/>
</dbReference>
<dbReference type="Gene3D" id="3.10.450.50">
    <property type="match status" value="1"/>
</dbReference>
<accession>A0A816RVP7</accession>
<evidence type="ECO:0000313" key="5">
    <source>
        <dbReference type="Proteomes" id="UP000663866"/>
    </source>
</evidence>
<proteinExistence type="predicted"/>
<dbReference type="InterPro" id="IPR037401">
    <property type="entry name" value="SnoaL-like"/>
</dbReference>
<dbReference type="EMBL" id="CAJOBG010004418">
    <property type="protein sequence ID" value="CAF4109718.1"/>
    <property type="molecule type" value="Genomic_DNA"/>
</dbReference>
<protein>
    <recommendedName>
        <fullName evidence="1">SnoaL-like domain-containing protein</fullName>
    </recommendedName>
</protein>
<dbReference type="EMBL" id="CAJNRF010006015">
    <property type="protein sequence ID" value="CAF2077591.1"/>
    <property type="molecule type" value="Genomic_DNA"/>
</dbReference>
<reference evidence="2" key="1">
    <citation type="submission" date="2021-02" db="EMBL/GenBank/DDBJ databases">
        <authorList>
            <person name="Nowell W R."/>
        </authorList>
    </citation>
    <scope>NUCLEOTIDE SEQUENCE</scope>
</reference>
<organism evidence="2 4">
    <name type="scientific">Rotaria magnacalcarata</name>
    <dbReference type="NCBI Taxonomy" id="392030"/>
    <lineage>
        <taxon>Eukaryota</taxon>
        <taxon>Metazoa</taxon>
        <taxon>Spiralia</taxon>
        <taxon>Gnathifera</taxon>
        <taxon>Rotifera</taxon>
        <taxon>Eurotatoria</taxon>
        <taxon>Bdelloidea</taxon>
        <taxon>Philodinida</taxon>
        <taxon>Philodinidae</taxon>
        <taxon>Rotaria</taxon>
    </lineage>
</organism>
<dbReference type="AlphaFoldDB" id="A0A816RVP7"/>